<dbReference type="InterPro" id="IPR019262">
    <property type="entry name" value="DUF2272"/>
</dbReference>
<evidence type="ECO:0000313" key="3">
    <source>
        <dbReference type="EMBL" id="APH54692.1"/>
    </source>
</evidence>
<feature type="domain" description="DUF2272" evidence="2">
    <location>
        <begin position="95"/>
        <end position="279"/>
    </location>
</feature>
<dbReference type="EMBL" id="CP018191">
    <property type="protein sequence ID" value="APH54692.1"/>
    <property type="molecule type" value="Genomic_DNA"/>
</dbReference>
<evidence type="ECO:0000256" key="1">
    <source>
        <dbReference type="SAM" id="SignalP"/>
    </source>
</evidence>
<proteinExistence type="predicted"/>
<reference evidence="4" key="1">
    <citation type="submission" date="2016-11" db="EMBL/GenBank/DDBJ databases">
        <title>Comparative genomic and phenotypic analysis of Granulibacter bethesdensis clinical isolates from patients with chronic granulomatous disease.</title>
        <authorList>
            <person name="Zarember K.A."/>
            <person name="Porcella S.F."/>
            <person name="Chu J."/>
            <person name="Ding L."/>
            <person name="Dahlstrom E."/>
            <person name="Barbian K."/>
            <person name="Martens C."/>
            <person name="Sykora L."/>
            <person name="Kramer S."/>
            <person name="Pettinato A.M."/>
            <person name="Hong H."/>
            <person name="Wald G."/>
            <person name="Berg L.J."/>
            <person name="Rogge L.S."/>
            <person name="Greenberg D.E."/>
            <person name="Falcone E.L."/>
            <person name="Neves J.F."/>
            <person name="Simoes M.J."/>
            <person name="Casal M."/>
            <person name="Rodriguez-Lopez F.C."/>
            <person name="Zelazny A."/>
            <person name="Gallin J.I."/>
            <person name="Holland S.M."/>
        </authorList>
    </citation>
    <scope>NUCLEOTIDE SEQUENCE [LARGE SCALE GENOMIC DNA]</scope>
    <source>
        <strain evidence="4">NIH9.1</strain>
    </source>
</reference>
<gene>
    <name evidence="3" type="ORF">GbCGDNIH9_1395</name>
</gene>
<protein>
    <submittedName>
        <fullName evidence="3">Secreted protein</fullName>
    </submittedName>
</protein>
<dbReference type="RefSeq" id="WP_072572681.1">
    <property type="nucleotide sequence ID" value="NZ_CP018191.1"/>
</dbReference>
<dbReference type="PROSITE" id="PS51257">
    <property type="entry name" value="PROKAR_LIPOPROTEIN"/>
    <property type="match status" value="1"/>
</dbReference>
<sequence length="283" mass="29952">MRAPAGATAVACLLMLTACSSSRSGSGGAAGSSGTGAYTATNEAHVPDFARMHFAPFNRADAIGLASAEWRAFGSEVHDEPPGENPDMPPILRPDRQPGLWEKVGLFWWLGQDADTTESLWSGAYTSTGTPLPDKDIHPWSAAFISYVMRIAGAGARFPYSASHSTYINIAKQMATGAQSGYAVIAERPGEYAPVPGDLICTGRGKAEHLTYDSLPTGGFPSHCDIIVASRPGELSVIGGNVAYSVSMKHVPTTPSGMIATPDGQSVDPRYPWFVVLRVTYDQ</sequence>
<dbReference type="Proteomes" id="UP000182373">
    <property type="component" value="Chromosome"/>
</dbReference>
<keyword evidence="1" id="KW-0732">Signal</keyword>
<accession>A0AAC9P8M5</accession>
<organism evidence="3 4">
    <name type="scientific">Granulibacter bethesdensis</name>
    <dbReference type="NCBI Taxonomy" id="364410"/>
    <lineage>
        <taxon>Bacteria</taxon>
        <taxon>Pseudomonadati</taxon>
        <taxon>Pseudomonadota</taxon>
        <taxon>Alphaproteobacteria</taxon>
        <taxon>Acetobacterales</taxon>
        <taxon>Acetobacteraceae</taxon>
        <taxon>Granulibacter</taxon>
    </lineage>
</organism>
<feature type="chain" id="PRO_5041963798" evidence="1">
    <location>
        <begin position="24"/>
        <end position="283"/>
    </location>
</feature>
<dbReference type="AlphaFoldDB" id="A0AAC9P8M5"/>
<evidence type="ECO:0000313" key="4">
    <source>
        <dbReference type="Proteomes" id="UP000182373"/>
    </source>
</evidence>
<name>A0AAC9P8M5_9PROT</name>
<feature type="signal peptide" evidence="1">
    <location>
        <begin position="1"/>
        <end position="23"/>
    </location>
</feature>
<dbReference type="Pfam" id="PF10030">
    <property type="entry name" value="DUF2272"/>
    <property type="match status" value="1"/>
</dbReference>
<evidence type="ECO:0000259" key="2">
    <source>
        <dbReference type="Pfam" id="PF10030"/>
    </source>
</evidence>